<dbReference type="GO" id="GO:0006351">
    <property type="term" value="P:DNA-templated transcription"/>
    <property type="evidence" value="ECO:0007669"/>
    <property type="project" value="TreeGrafter"/>
</dbReference>
<protein>
    <submittedName>
        <fullName evidence="3">LysR substrate-binding domain-containing protein</fullName>
    </submittedName>
</protein>
<dbReference type="AlphaFoldDB" id="A0A9X1UD60"/>
<evidence type="ECO:0000313" key="4">
    <source>
        <dbReference type="Proteomes" id="UP001139054"/>
    </source>
</evidence>
<dbReference type="SUPFAM" id="SSF46894">
    <property type="entry name" value="C-terminal effector domain of the bipartite response regulators"/>
    <property type="match status" value="1"/>
</dbReference>
<feature type="domain" description="HTH luxR-type" evidence="2">
    <location>
        <begin position="373"/>
        <end position="430"/>
    </location>
</feature>
<sequence length="443" mass="49180">MDAIAVGLRGSDQARVRQATPTVSVVAPEGLGEFWLTRLLPDFHKSNPSVAIDLRCVTHPADLNKQEADVIIQLFKPSNEGSLLKRLGSLHVMPFASRDYLEKHGIPSCVDDLMKHRLILQPAPQTGADEMLGAWLPRLAKHPIPFVRTNTSASNYSMTAKGVGIGFLPTYAFAVDLVPLNIDLHHRFDIWLACTSNSPHTQLAVDWLSDCFDTERYPWFADQFLKPNELMKRYRGKPLGIMREGLEPTIEAFEVSGEAVVLLDHNGRIIRRNALAAQMLSRDIDVNGAKIVIRDPRAKRSFEAALENVLSLQSTNAFVRPIALPRAGQRPIFAYVIKLPSLSRSRLAECQAAVIFVDPDVQSEPSMAALEAAFGLTPAESRIAIKLAGGLTLDAVCRQLKIQRETGRVHLKRIFAKLSVSRQHQLVAVLSKLSRFPRLDRDS</sequence>
<dbReference type="PANTHER" id="PTHR30537:SF3">
    <property type="entry name" value="TRANSCRIPTIONAL REGULATORY PROTEIN"/>
    <property type="match status" value="1"/>
</dbReference>
<reference evidence="3" key="1">
    <citation type="submission" date="2022-01" db="EMBL/GenBank/DDBJ databases">
        <title>Genome sequnece data of strain Bradyrhizobium sp. nov.</title>
        <authorList>
            <person name="Zhang J."/>
        </authorList>
    </citation>
    <scope>NUCLEOTIDE SEQUENCE</scope>
    <source>
        <strain evidence="3">WYCCWR 13023</strain>
    </source>
</reference>
<comment type="similarity">
    <text evidence="1">Belongs to the LysR transcriptional regulatory family.</text>
</comment>
<dbReference type="InterPro" id="IPR058163">
    <property type="entry name" value="LysR-type_TF_proteobact-type"/>
</dbReference>
<dbReference type="InterPro" id="IPR000792">
    <property type="entry name" value="Tscrpt_reg_LuxR_C"/>
</dbReference>
<dbReference type="Proteomes" id="UP001139054">
    <property type="component" value="Unassembled WGS sequence"/>
</dbReference>
<dbReference type="Pfam" id="PF03466">
    <property type="entry name" value="LysR_substrate"/>
    <property type="match status" value="1"/>
</dbReference>
<evidence type="ECO:0000313" key="3">
    <source>
        <dbReference type="EMBL" id="MCG2633211.1"/>
    </source>
</evidence>
<evidence type="ECO:0000256" key="1">
    <source>
        <dbReference type="ARBA" id="ARBA00009437"/>
    </source>
</evidence>
<dbReference type="InterPro" id="IPR036388">
    <property type="entry name" value="WH-like_DNA-bd_sf"/>
</dbReference>
<dbReference type="SUPFAM" id="SSF53850">
    <property type="entry name" value="Periplasmic binding protein-like II"/>
    <property type="match status" value="1"/>
</dbReference>
<proteinExistence type="inferred from homology"/>
<dbReference type="SMART" id="SM00421">
    <property type="entry name" value="HTH_LUXR"/>
    <property type="match status" value="1"/>
</dbReference>
<evidence type="ECO:0000259" key="2">
    <source>
        <dbReference type="SMART" id="SM00421"/>
    </source>
</evidence>
<dbReference type="PANTHER" id="PTHR30537">
    <property type="entry name" value="HTH-TYPE TRANSCRIPTIONAL REGULATOR"/>
    <property type="match status" value="1"/>
</dbReference>
<name>A0A9X1UD60_9BRAD</name>
<dbReference type="Gene3D" id="3.40.190.290">
    <property type="match status" value="1"/>
</dbReference>
<organism evidence="3 4">
    <name type="scientific">Bradyrhizobium zhengyangense</name>
    <dbReference type="NCBI Taxonomy" id="2911009"/>
    <lineage>
        <taxon>Bacteria</taxon>
        <taxon>Pseudomonadati</taxon>
        <taxon>Pseudomonadota</taxon>
        <taxon>Alphaproteobacteria</taxon>
        <taxon>Hyphomicrobiales</taxon>
        <taxon>Nitrobacteraceae</taxon>
        <taxon>Bradyrhizobium</taxon>
    </lineage>
</organism>
<dbReference type="GO" id="GO:0003700">
    <property type="term" value="F:DNA-binding transcription factor activity"/>
    <property type="evidence" value="ECO:0007669"/>
    <property type="project" value="TreeGrafter"/>
</dbReference>
<dbReference type="Gene3D" id="1.10.10.10">
    <property type="entry name" value="Winged helix-like DNA-binding domain superfamily/Winged helix DNA-binding domain"/>
    <property type="match status" value="1"/>
</dbReference>
<accession>A0A9X1UD60</accession>
<gene>
    <name evidence="3" type="ORF">L6654_42625</name>
</gene>
<dbReference type="EMBL" id="JAKLTY010000078">
    <property type="protein sequence ID" value="MCG2633211.1"/>
    <property type="molecule type" value="Genomic_DNA"/>
</dbReference>
<comment type="caution">
    <text evidence="3">The sequence shown here is derived from an EMBL/GenBank/DDBJ whole genome shotgun (WGS) entry which is preliminary data.</text>
</comment>
<dbReference type="InterPro" id="IPR005119">
    <property type="entry name" value="LysR_subst-bd"/>
</dbReference>
<dbReference type="GO" id="GO:0043565">
    <property type="term" value="F:sequence-specific DNA binding"/>
    <property type="evidence" value="ECO:0007669"/>
    <property type="project" value="TreeGrafter"/>
</dbReference>
<dbReference type="InterPro" id="IPR016032">
    <property type="entry name" value="Sig_transdc_resp-reg_C-effctor"/>
</dbReference>